<keyword evidence="3" id="KW-1185">Reference proteome</keyword>
<dbReference type="RefSeq" id="WP_157321168.1">
    <property type="nucleotide sequence ID" value="NZ_BMFX01000004.1"/>
</dbReference>
<name>A0A7K1UFQ9_9MICC</name>
<protein>
    <submittedName>
        <fullName evidence="2">Uncharacterized protein</fullName>
    </submittedName>
</protein>
<dbReference type="Proteomes" id="UP000460157">
    <property type="component" value="Unassembled WGS sequence"/>
</dbReference>
<evidence type="ECO:0000313" key="2">
    <source>
        <dbReference type="EMBL" id="MVT25313.1"/>
    </source>
</evidence>
<dbReference type="AlphaFoldDB" id="A0A7K1UFQ9"/>
<proteinExistence type="predicted"/>
<dbReference type="EMBL" id="WRPM01000021">
    <property type="protein sequence ID" value="MVT25313.1"/>
    <property type="molecule type" value="Genomic_DNA"/>
</dbReference>
<sequence>MTATSTIWRGAATRGTATRGAATRGAAALSAATLGAAALLLTACDSDQNGDTEAPAPESYQGPEHAEEMLTDEQAQQLTLSQDEFPVEFEEFESMNYADFGDEVAAEMAAQSAMPEIQSCDELAGYAQDQAASGGSGSADQEAEDFEGEVAGTMAMGMWNLADLENFSLLASSVGSYEDSDPAEHQEHSEALRDCDGETVQLTQDGIDFDVTFEHLAQGPWEGVIMTMAAEVEGESMQTDIGFLWLYTGVDGLVVMGMGEGAEHIEETAEAQLEKYETGL</sequence>
<feature type="region of interest" description="Disordered" evidence="1">
    <location>
        <begin position="1"/>
        <end position="21"/>
    </location>
</feature>
<comment type="caution">
    <text evidence="2">The sequence shown here is derived from an EMBL/GenBank/DDBJ whole genome shotgun (WGS) entry which is preliminary data.</text>
</comment>
<evidence type="ECO:0000313" key="3">
    <source>
        <dbReference type="Proteomes" id="UP000460157"/>
    </source>
</evidence>
<gene>
    <name evidence="2" type="ORF">GNZ21_02875</name>
</gene>
<reference evidence="2 3" key="1">
    <citation type="submission" date="2019-12" db="EMBL/GenBank/DDBJ databases">
        <title>Nesterenkonia muleiensis sp. nov., a novel actinobacterium isolated from sap of Populus euphratica.</title>
        <authorList>
            <person name="Wang R."/>
        </authorList>
    </citation>
    <scope>NUCLEOTIDE SEQUENCE [LARGE SCALE GENOMIC DNA]</scope>
    <source>
        <strain evidence="2 3">F10</strain>
    </source>
</reference>
<organism evidence="2 3">
    <name type="scientific">Nesterenkonia alkaliphila</name>
    <dbReference type="NCBI Taxonomy" id="1463631"/>
    <lineage>
        <taxon>Bacteria</taxon>
        <taxon>Bacillati</taxon>
        <taxon>Actinomycetota</taxon>
        <taxon>Actinomycetes</taxon>
        <taxon>Micrococcales</taxon>
        <taxon>Micrococcaceae</taxon>
        <taxon>Nesterenkonia</taxon>
    </lineage>
</organism>
<accession>A0A7K1UFQ9</accession>
<feature type="compositionally biased region" description="Low complexity" evidence="1">
    <location>
        <begin position="9"/>
        <end position="21"/>
    </location>
</feature>
<evidence type="ECO:0000256" key="1">
    <source>
        <dbReference type="SAM" id="MobiDB-lite"/>
    </source>
</evidence>